<dbReference type="EnsemblPlants" id="KRH36175">
    <property type="protein sequence ID" value="KRH36175"/>
    <property type="gene ID" value="GLYMA_10G288700"/>
</dbReference>
<dbReference type="PaxDb" id="3847-GLYMA10G43472.1"/>
<dbReference type="Gramene" id="KRH36175">
    <property type="protein sequence ID" value="KRH36175"/>
    <property type="gene ID" value="GLYMA_10G288700"/>
</dbReference>
<dbReference type="EMBL" id="CM000843">
    <property type="protein sequence ID" value="KRH36175.1"/>
    <property type="molecule type" value="Genomic_DNA"/>
</dbReference>
<keyword evidence="1" id="KW-0732">Signal</keyword>
<dbReference type="AlphaFoldDB" id="K7LM17"/>
<accession>K7LM17</accession>
<proteinExistence type="predicted"/>
<dbReference type="SMR" id="K7LM17"/>
<feature type="chain" id="PRO_5014581300" evidence="1">
    <location>
        <begin position="22"/>
        <end position="99"/>
    </location>
</feature>
<dbReference type="InParanoid" id="K7LM17"/>
<evidence type="ECO:0000313" key="2">
    <source>
        <dbReference type="EMBL" id="KRH36175.1"/>
    </source>
</evidence>
<organism evidence="3">
    <name type="scientific">Glycine max</name>
    <name type="common">Soybean</name>
    <name type="synonym">Glycine hispida</name>
    <dbReference type="NCBI Taxonomy" id="3847"/>
    <lineage>
        <taxon>Eukaryota</taxon>
        <taxon>Viridiplantae</taxon>
        <taxon>Streptophyta</taxon>
        <taxon>Embryophyta</taxon>
        <taxon>Tracheophyta</taxon>
        <taxon>Spermatophyta</taxon>
        <taxon>Magnoliopsida</taxon>
        <taxon>eudicotyledons</taxon>
        <taxon>Gunneridae</taxon>
        <taxon>Pentapetalae</taxon>
        <taxon>rosids</taxon>
        <taxon>fabids</taxon>
        <taxon>Fabales</taxon>
        <taxon>Fabaceae</taxon>
        <taxon>Papilionoideae</taxon>
        <taxon>50 kb inversion clade</taxon>
        <taxon>NPAAA clade</taxon>
        <taxon>indigoferoid/millettioid clade</taxon>
        <taxon>Phaseoleae</taxon>
        <taxon>Glycine</taxon>
        <taxon>Glycine subgen. Soja</taxon>
    </lineage>
</organism>
<dbReference type="HOGENOM" id="CLU_2324847_0_0_1"/>
<feature type="signal peptide" evidence="1">
    <location>
        <begin position="1"/>
        <end position="21"/>
    </location>
</feature>
<evidence type="ECO:0000256" key="1">
    <source>
        <dbReference type="SAM" id="SignalP"/>
    </source>
</evidence>
<protein>
    <submittedName>
        <fullName evidence="2 3">Uncharacterized protein</fullName>
    </submittedName>
</protein>
<sequence>MLVVQLCASLYFLLISNCSDATLSNFSILLVLLSSLRQVYFQGLIISDVQRKVNQVIDNFKFGPFEIFKHELAKLEEFRCFEFFEAVINVSGWLFRLKF</sequence>
<reference evidence="2" key="3">
    <citation type="submission" date="2018-07" db="EMBL/GenBank/DDBJ databases">
        <title>WGS assembly of Glycine max.</title>
        <authorList>
            <person name="Schmutz J."/>
            <person name="Cannon S."/>
            <person name="Schlueter J."/>
            <person name="Ma J."/>
            <person name="Mitros T."/>
            <person name="Nelson W."/>
            <person name="Hyten D."/>
            <person name="Song Q."/>
            <person name="Thelen J."/>
            <person name="Cheng J."/>
            <person name="Xu D."/>
            <person name="Hellsten U."/>
            <person name="May G."/>
            <person name="Yu Y."/>
            <person name="Sakurai T."/>
            <person name="Umezawa T."/>
            <person name="Bhattacharyya M."/>
            <person name="Sandhu D."/>
            <person name="Valliyodan B."/>
            <person name="Lindquist E."/>
            <person name="Peto M."/>
            <person name="Grant D."/>
            <person name="Shu S."/>
            <person name="Goodstein D."/>
            <person name="Barry K."/>
            <person name="Futrell-Griggs M."/>
            <person name="Abernathy B."/>
            <person name="Du J."/>
            <person name="Tian Z."/>
            <person name="Zhu L."/>
            <person name="Gill N."/>
            <person name="Joshi T."/>
            <person name="Libault M."/>
            <person name="Sethuraman A."/>
            <person name="Zhang X."/>
            <person name="Shinozaki K."/>
            <person name="Nguyen H."/>
            <person name="Wing R."/>
            <person name="Cregan P."/>
            <person name="Specht J."/>
            <person name="Grimwood J."/>
            <person name="Rokhsar D."/>
            <person name="Stacey G."/>
            <person name="Shoemaker R."/>
            <person name="Jackson S."/>
        </authorList>
    </citation>
    <scope>NUCLEOTIDE SEQUENCE</scope>
    <source>
        <tissue evidence="2">Callus</tissue>
    </source>
</reference>
<name>K7LM17_SOYBN</name>
<gene>
    <name evidence="2" type="ORF">GLYMA_10G288700</name>
</gene>
<keyword evidence="4" id="KW-1185">Reference proteome</keyword>
<reference evidence="2 3" key="1">
    <citation type="journal article" date="2010" name="Nature">
        <title>Genome sequence of the palaeopolyploid soybean.</title>
        <authorList>
            <person name="Schmutz J."/>
            <person name="Cannon S.B."/>
            <person name="Schlueter J."/>
            <person name="Ma J."/>
            <person name="Mitros T."/>
            <person name="Nelson W."/>
            <person name="Hyten D.L."/>
            <person name="Song Q."/>
            <person name="Thelen J.J."/>
            <person name="Cheng J."/>
            <person name="Xu D."/>
            <person name="Hellsten U."/>
            <person name="May G.D."/>
            <person name="Yu Y."/>
            <person name="Sakurai T."/>
            <person name="Umezawa T."/>
            <person name="Bhattacharyya M.K."/>
            <person name="Sandhu D."/>
            <person name="Valliyodan B."/>
            <person name="Lindquist E."/>
            <person name="Peto M."/>
            <person name="Grant D."/>
            <person name="Shu S."/>
            <person name="Goodstein D."/>
            <person name="Barry K."/>
            <person name="Futrell-Griggs M."/>
            <person name="Abernathy B."/>
            <person name="Du J."/>
            <person name="Tian Z."/>
            <person name="Zhu L."/>
            <person name="Gill N."/>
            <person name="Joshi T."/>
            <person name="Libault M."/>
            <person name="Sethuraman A."/>
            <person name="Zhang X.-C."/>
            <person name="Shinozaki K."/>
            <person name="Nguyen H.T."/>
            <person name="Wing R.A."/>
            <person name="Cregan P."/>
            <person name="Specht J."/>
            <person name="Grimwood J."/>
            <person name="Rokhsar D."/>
            <person name="Stacey G."/>
            <person name="Shoemaker R.C."/>
            <person name="Jackson S.A."/>
        </authorList>
    </citation>
    <scope>NUCLEOTIDE SEQUENCE [LARGE SCALE GENOMIC DNA]</scope>
    <source>
        <strain evidence="3">cv. Williams 82</strain>
        <tissue evidence="2">Callus</tissue>
    </source>
</reference>
<evidence type="ECO:0000313" key="4">
    <source>
        <dbReference type="Proteomes" id="UP000008827"/>
    </source>
</evidence>
<reference evidence="3" key="2">
    <citation type="submission" date="2018-02" db="UniProtKB">
        <authorList>
            <consortium name="EnsemblPlants"/>
        </authorList>
    </citation>
    <scope>IDENTIFICATION</scope>
    <source>
        <strain evidence="3">Williams 82</strain>
    </source>
</reference>
<dbReference type="Proteomes" id="UP000008827">
    <property type="component" value="Chromosome 10"/>
</dbReference>
<evidence type="ECO:0000313" key="3">
    <source>
        <dbReference type="EnsemblPlants" id="KRH36175"/>
    </source>
</evidence>